<keyword evidence="2 6" id="KW-0547">Nucleotide-binding</keyword>
<dbReference type="PROSITE" id="PS00107">
    <property type="entry name" value="PROTEIN_KINASE_ATP"/>
    <property type="match status" value="1"/>
</dbReference>
<feature type="domain" description="Protein kinase" evidence="7">
    <location>
        <begin position="62"/>
        <end position="336"/>
    </location>
</feature>
<dbReference type="Pfam" id="PF07719">
    <property type="entry name" value="TPR_2"/>
    <property type="match status" value="1"/>
</dbReference>
<dbReference type="Pfam" id="PF13432">
    <property type="entry name" value="TPR_16"/>
    <property type="match status" value="4"/>
</dbReference>
<feature type="repeat" description="TPR" evidence="5">
    <location>
        <begin position="391"/>
        <end position="424"/>
    </location>
</feature>
<comment type="caution">
    <text evidence="8">The sequence shown here is derived from an EMBL/GenBank/DDBJ whole genome shotgun (WGS) entry which is preliminary data.</text>
</comment>
<dbReference type="RefSeq" id="WP_174719973.1">
    <property type="nucleotide sequence ID" value="NZ_BIFR01000002.1"/>
</dbReference>
<feature type="repeat" description="TPR" evidence="5">
    <location>
        <begin position="564"/>
        <end position="597"/>
    </location>
</feature>
<evidence type="ECO:0000313" key="8">
    <source>
        <dbReference type="EMBL" id="GCE14502.1"/>
    </source>
</evidence>
<dbReference type="AlphaFoldDB" id="A0A402A5W1"/>
<sequence length="697" mass="76739">MKNNNSWIRSLFGLKTTRQAKLPAQATAAPPTASNLSKIRSMNVRDTGPAIWKIGDIILSEYEVTGIVGEGGMGIVYKVYHRPWRMVMAVKSPRPEIFSRRGGKENFIHEAETWVNLSAYPHLVRCYAVHMLGGIPRVFAEYVEGGSLADWIRQRRLYAGGPDQVLERILDISIQFAWGLHFAHEQGLVHQDIKPANVMLTPEGLAKVTDFGLAKARIIAGEEQQVSDGKSGQSILVSSGGMTLAYCSPEQAAGQALSRKTDIWSWGLSVLEMFTGEVTWTIGIAAQEVLSDYEGLDPAIPKLPDDVINLLQKCFQPLPDDRPATMLEVAKELQLIYARTLGRSYSRIRPEPAAVQVSSLINQGYSLLQLGRPEEARIFYEKAIRLDPNSADAYYNLGGALQELGQLEGALDAYREAIRLKPDDVEAYNHQGNVLGQLGRSEEALLSFEQAIRLGPTYGSAYYNRGIVLEQLGRLQEALSSFEQAIRLDANFTTFAPIYLRKGLVLRASGKPAEALSAVEKAIKLDFTTADAHYMRGSLLREFGRLAEALISLEQAIRLNPKLALAYYQKGLALAASGRFKEALTAFEQTIRLDPTSVPAHFNRGNVLLELGQLKEALSAYEQTLRLSPDHARAWTNKGATLAKLGRLDEALVALEQASCLNPKDALTYMNKGSVLMQLGRRGEAMAALALAARLQS</sequence>
<feature type="binding site" evidence="6">
    <location>
        <position position="91"/>
    </location>
    <ligand>
        <name>ATP</name>
        <dbReference type="ChEBI" id="CHEBI:30616"/>
    </ligand>
</feature>
<dbReference type="InterPro" id="IPR051685">
    <property type="entry name" value="Ycf3/AcsC/BcsC/TPR_MFPF"/>
</dbReference>
<feature type="repeat" description="TPR" evidence="5">
    <location>
        <begin position="459"/>
        <end position="492"/>
    </location>
</feature>
<accession>A0A402A5W1</accession>
<evidence type="ECO:0000256" key="2">
    <source>
        <dbReference type="ARBA" id="ARBA00022741"/>
    </source>
</evidence>
<evidence type="ECO:0000256" key="6">
    <source>
        <dbReference type="PROSITE-ProRule" id="PRU10141"/>
    </source>
</evidence>
<dbReference type="InterPro" id="IPR000719">
    <property type="entry name" value="Prot_kinase_dom"/>
</dbReference>
<dbReference type="PANTHER" id="PTHR44943:SF8">
    <property type="entry name" value="TPR REPEAT-CONTAINING PROTEIN MJ0263"/>
    <property type="match status" value="1"/>
</dbReference>
<name>A0A402A5W1_9CHLR</name>
<keyword evidence="3 5" id="KW-0802">TPR repeat</keyword>
<gene>
    <name evidence="8" type="ORF">KTT_43610</name>
</gene>
<dbReference type="PROSITE" id="PS00108">
    <property type="entry name" value="PROTEIN_KINASE_ST"/>
    <property type="match status" value="1"/>
</dbReference>
<keyword evidence="1" id="KW-0677">Repeat</keyword>
<dbReference type="Proteomes" id="UP000287352">
    <property type="component" value="Unassembled WGS sequence"/>
</dbReference>
<dbReference type="SMART" id="SM00028">
    <property type="entry name" value="TPR"/>
    <property type="match status" value="9"/>
</dbReference>
<proteinExistence type="predicted"/>
<dbReference type="InterPro" id="IPR011009">
    <property type="entry name" value="Kinase-like_dom_sf"/>
</dbReference>
<dbReference type="InterPro" id="IPR019734">
    <property type="entry name" value="TPR_rpt"/>
</dbReference>
<feature type="repeat" description="TPR" evidence="5">
    <location>
        <begin position="632"/>
        <end position="665"/>
    </location>
</feature>
<dbReference type="Gene3D" id="1.25.40.10">
    <property type="entry name" value="Tetratricopeptide repeat domain"/>
    <property type="match status" value="4"/>
</dbReference>
<evidence type="ECO:0000259" key="7">
    <source>
        <dbReference type="PROSITE" id="PS50011"/>
    </source>
</evidence>
<feature type="repeat" description="TPR" evidence="5">
    <location>
        <begin position="425"/>
        <end position="458"/>
    </location>
</feature>
<dbReference type="InterPro" id="IPR008271">
    <property type="entry name" value="Ser/Thr_kinase_AS"/>
</dbReference>
<dbReference type="CDD" id="cd14014">
    <property type="entry name" value="STKc_PknB_like"/>
    <property type="match status" value="1"/>
</dbReference>
<dbReference type="EMBL" id="BIFR01000002">
    <property type="protein sequence ID" value="GCE14502.1"/>
    <property type="molecule type" value="Genomic_DNA"/>
</dbReference>
<evidence type="ECO:0000313" key="9">
    <source>
        <dbReference type="Proteomes" id="UP000287352"/>
    </source>
</evidence>
<dbReference type="GO" id="GO:0005524">
    <property type="term" value="F:ATP binding"/>
    <property type="evidence" value="ECO:0007669"/>
    <property type="project" value="UniProtKB-UniRule"/>
</dbReference>
<keyword evidence="4 6" id="KW-0067">ATP-binding</keyword>
<evidence type="ECO:0000256" key="4">
    <source>
        <dbReference type="ARBA" id="ARBA00022840"/>
    </source>
</evidence>
<dbReference type="Gene3D" id="1.10.510.10">
    <property type="entry name" value="Transferase(Phosphotransferase) domain 1"/>
    <property type="match status" value="1"/>
</dbReference>
<feature type="repeat" description="TPR" evidence="5">
    <location>
        <begin position="357"/>
        <end position="390"/>
    </location>
</feature>
<dbReference type="PANTHER" id="PTHR44943">
    <property type="entry name" value="CELLULOSE SYNTHASE OPERON PROTEIN C"/>
    <property type="match status" value="1"/>
</dbReference>
<organism evidence="8 9">
    <name type="scientific">Tengunoibacter tsumagoiensis</name>
    <dbReference type="NCBI Taxonomy" id="2014871"/>
    <lineage>
        <taxon>Bacteria</taxon>
        <taxon>Bacillati</taxon>
        <taxon>Chloroflexota</taxon>
        <taxon>Ktedonobacteria</taxon>
        <taxon>Ktedonobacterales</taxon>
        <taxon>Dictyobacteraceae</taxon>
        <taxon>Tengunoibacter</taxon>
    </lineage>
</organism>
<feature type="repeat" description="TPR" evidence="5">
    <location>
        <begin position="530"/>
        <end position="563"/>
    </location>
</feature>
<keyword evidence="9" id="KW-1185">Reference proteome</keyword>
<dbReference type="PROSITE" id="PS50293">
    <property type="entry name" value="TPR_REGION"/>
    <property type="match status" value="5"/>
</dbReference>
<dbReference type="InterPro" id="IPR011990">
    <property type="entry name" value="TPR-like_helical_dom_sf"/>
</dbReference>
<dbReference type="SMART" id="SM00220">
    <property type="entry name" value="S_TKc"/>
    <property type="match status" value="1"/>
</dbReference>
<protein>
    <recommendedName>
        <fullName evidence="7">Protein kinase domain-containing protein</fullName>
    </recommendedName>
</protein>
<dbReference type="Pfam" id="PF00069">
    <property type="entry name" value="Pkinase"/>
    <property type="match status" value="1"/>
</dbReference>
<dbReference type="InterPro" id="IPR017441">
    <property type="entry name" value="Protein_kinase_ATP_BS"/>
</dbReference>
<dbReference type="InterPro" id="IPR013105">
    <property type="entry name" value="TPR_2"/>
</dbReference>
<dbReference type="GO" id="GO:0004672">
    <property type="term" value="F:protein kinase activity"/>
    <property type="evidence" value="ECO:0007669"/>
    <property type="project" value="InterPro"/>
</dbReference>
<feature type="repeat" description="TPR" evidence="5">
    <location>
        <begin position="598"/>
        <end position="631"/>
    </location>
</feature>
<evidence type="ECO:0000256" key="1">
    <source>
        <dbReference type="ARBA" id="ARBA00022737"/>
    </source>
</evidence>
<dbReference type="PROSITE" id="PS50005">
    <property type="entry name" value="TPR"/>
    <property type="match status" value="8"/>
</dbReference>
<dbReference type="SUPFAM" id="SSF56112">
    <property type="entry name" value="Protein kinase-like (PK-like)"/>
    <property type="match status" value="1"/>
</dbReference>
<reference evidence="9" key="1">
    <citation type="submission" date="2018-12" db="EMBL/GenBank/DDBJ databases">
        <title>Tengunoibacter tsumagoiensis gen. nov., sp. nov., Dictyobacter kobayashii sp. nov., D. alpinus sp. nov., and D. joshuensis sp. nov. and description of Dictyobacteraceae fam. nov. within the order Ktedonobacterales isolated from Tengu-no-mugimeshi.</title>
        <authorList>
            <person name="Wang C.M."/>
            <person name="Zheng Y."/>
            <person name="Sakai Y."/>
            <person name="Toyoda A."/>
            <person name="Minakuchi Y."/>
            <person name="Abe K."/>
            <person name="Yokota A."/>
            <person name="Yabe S."/>
        </authorList>
    </citation>
    <scope>NUCLEOTIDE SEQUENCE [LARGE SCALE GENOMIC DNA]</scope>
    <source>
        <strain evidence="9">Uno3</strain>
    </source>
</reference>
<dbReference type="Pfam" id="PF13181">
    <property type="entry name" value="TPR_8"/>
    <property type="match status" value="1"/>
</dbReference>
<evidence type="ECO:0000256" key="5">
    <source>
        <dbReference type="PROSITE-ProRule" id="PRU00339"/>
    </source>
</evidence>
<dbReference type="PROSITE" id="PS50011">
    <property type="entry name" value="PROTEIN_KINASE_DOM"/>
    <property type="match status" value="1"/>
</dbReference>
<evidence type="ECO:0000256" key="3">
    <source>
        <dbReference type="ARBA" id="ARBA00022803"/>
    </source>
</evidence>
<dbReference type="SUPFAM" id="SSF48452">
    <property type="entry name" value="TPR-like"/>
    <property type="match status" value="2"/>
</dbReference>